<dbReference type="EMBL" id="BOMB01000008">
    <property type="protein sequence ID" value="GID10654.1"/>
    <property type="molecule type" value="Genomic_DNA"/>
</dbReference>
<dbReference type="GO" id="GO:0000917">
    <property type="term" value="P:division septum assembly"/>
    <property type="evidence" value="ECO:0007669"/>
    <property type="project" value="UniProtKB-KW"/>
</dbReference>
<name>A0A8J3N8T7_9ACTN</name>
<comment type="subunit">
    <text evidence="5">Homodimer. Interacts with FtsZ.</text>
</comment>
<gene>
    <name evidence="7" type="primary">sepF1</name>
    <name evidence="5" type="synonym">sepF</name>
    <name evidence="7" type="ORF">Aru02nite_15430</name>
</gene>
<sequence>MTAVNRSRSWLGLDPDERYDDAAERQSTDIAPTSSSASDVAVPDRRLATIHLTSFHQARTVGERFREGVPVLMDLSGMDEAGAKRVVDFASGLVFGLRGGMDRIAPRVFLVLPAGTELTRATPR</sequence>
<evidence type="ECO:0000256" key="5">
    <source>
        <dbReference type="HAMAP-Rule" id="MF_01197"/>
    </source>
</evidence>
<keyword evidence="3 5" id="KW-0131">Cell cycle</keyword>
<dbReference type="RefSeq" id="WP_203656004.1">
    <property type="nucleotide sequence ID" value="NZ_BAAAZM010000003.1"/>
</dbReference>
<evidence type="ECO:0000313" key="8">
    <source>
        <dbReference type="Proteomes" id="UP000612808"/>
    </source>
</evidence>
<dbReference type="PANTHER" id="PTHR35798:SF1">
    <property type="entry name" value="CELL DIVISION PROTEIN SEPF"/>
    <property type="match status" value="1"/>
</dbReference>
<keyword evidence="8" id="KW-1185">Reference proteome</keyword>
<feature type="compositionally biased region" description="Polar residues" evidence="6">
    <location>
        <begin position="28"/>
        <end position="38"/>
    </location>
</feature>
<keyword evidence="1 5" id="KW-0132">Cell division</keyword>
<dbReference type="HAMAP" id="MF_01197">
    <property type="entry name" value="SepF"/>
    <property type="match status" value="1"/>
</dbReference>
<comment type="similarity">
    <text evidence="5">Belongs to the SepF family.</text>
</comment>
<dbReference type="AlphaFoldDB" id="A0A8J3N8T7"/>
<protein>
    <recommendedName>
        <fullName evidence="5">Cell division protein SepF</fullName>
    </recommendedName>
</protein>
<dbReference type="Gene3D" id="3.30.110.150">
    <property type="entry name" value="SepF-like protein"/>
    <property type="match status" value="1"/>
</dbReference>
<evidence type="ECO:0000256" key="1">
    <source>
        <dbReference type="ARBA" id="ARBA00022618"/>
    </source>
</evidence>
<dbReference type="PANTHER" id="PTHR35798">
    <property type="entry name" value="CELL DIVISION PROTEIN SEPF"/>
    <property type="match status" value="1"/>
</dbReference>
<dbReference type="InterPro" id="IPR038594">
    <property type="entry name" value="SepF-like_sf"/>
</dbReference>
<organism evidence="7 8">
    <name type="scientific">Actinocatenispora rupis</name>
    <dbReference type="NCBI Taxonomy" id="519421"/>
    <lineage>
        <taxon>Bacteria</taxon>
        <taxon>Bacillati</taxon>
        <taxon>Actinomycetota</taxon>
        <taxon>Actinomycetes</taxon>
        <taxon>Micromonosporales</taxon>
        <taxon>Micromonosporaceae</taxon>
        <taxon>Actinocatenispora</taxon>
    </lineage>
</organism>
<reference evidence="7" key="1">
    <citation type="submission" date="2021-01" db="EMBL/GenBank/DDBJ databases">
        <title>Whole genome shotgun sequence of Actinocatenispora rupis NBRC 107355.</title>
        <authorList>
            <person name="Komaki H."/>
            <person name="Tamura T."/>
        </authorList>
    </citation>
    <scope>NUCLEOTIDE SEQUENCE</scope>
    <source>
        <strain evidence="7">NBRC 107355</strain>
    </source>
</reference>
<feature type="region of interest" description="Disordered" evidence="6">
    <location>
        <begin position="14"/>
        <end position="40"/>
    </location>
</feature>
<keyword evidence="5" id="KW-0963">Cytoplasm</keyword>
<comment type="caution">
    <text evidence="7">The sequence shown here is derived from an EMBL/GenBank/DDBJ whole genome shotgun (WGS) entry which is preliminary data.</text>
</comment>
<evidence type="ECO:0000313" key="7">
    <source>
        <dbReference type="EMBL" id="GID10654.1"/>
    </source>
</evidence>
<evidence type="ECO:0000256" key="4">
    <source>
        <dbReference type="ARBA" id="ARBA00044936"/>
    </source>
</evidence>
<comment type="subcellular location">
    <subcellularLocation>
        <location evidence="5">Cytoplasm</location>
    </subcellularLocation>
    <text evidence="5">Localizes to the division site, in a FtsZ-dependent manner.</text>
</comment>
<dbReference type="GO" id="GO:0005737">
    <property type="term" value="C:cytoplasm"/>
    <property type="evidence" value="ECO:0007669"/>
    <property type="project" value="UniProtKB-SubCell"/>
</dbReference>
<proteinExistence type="inferred from homology"/>
<dbReference type="InterPro" id="IPR007561">
    <property type="entry name" value="Cell_div_SepF/SepF-rel"/>
</dbReference>
<dbReference type="Pfam" id="PF04472">
    <property type="entry name" value="SepF"/>
    <property type="match status" value="1"/>
</dbReference>
<dbReference type="GO" id="GO:0043093">
    <property type="term" value="P:FtsZ-dependent cytokinesis"/>
    <property type="evidence" value="ECO:0007669"/>
    <property type="project" value="UniProtKB-UniRule"/>
</dbReference>
<dbReference type="Proteomes" id="UP000612808">
    <property type="component" value="Unassembled WGS sequence"/>
</dbReference>
<evidence type="ECO:0000256" key="3">
    <source>
        <dbReference type="ARBA" id="ARBA00023306"/>
    </source>
</evidence>
<dbReference type="InterPro" id="IPR023052">
    <property type="entry name" value="Cell_div_SepF"/>
</dbReference>
<accession>A0A8J3N8T7</accession>
<keyword evidence="2 5" id="KW-0717">Septation</keyword>
<evidence type="ECO:0000256" key="6">
    <source>
        <dbReference type="SAM" id="MobiDB-lite"/>
    </source>
</evidence>
<comment type="function">
    <text evidence="4 5">Cell division protein that is part of the divisome complex and is recruited early to the Z-ring. Probably stimulates Z-ring formation, perhaps through the cross-linking of FtsZ protofilaments. Its function overlaps with FtsA.</text>
</comment>
<evidence type="ECO:0000256" key="2">
    <source>
        <dbReference type="ARBA" id="ARBA00023210"/>
    </source>
</evidence>